<dbReference type="Proteomes" id="UP001238096">
    <property type="component" value="Chromosome"/>
</dbReference>
<feature type="transmembrane region" description="Helical" evidence="1">
    <location>
        <begin position="197"/>
        <end position="215"/>
    </location>
</feature>
<evidence type="ECO:0000313" key="3">
    <source>
        <dbReference type="Proteomes" id="UP001238096"/>
    </source>
</evidence>
<feature type="transmembrane region" description="Helical" evidence="1">
    <location>
        <begin position="54"/>
        <end position="72"/>
    </location>
</feature>
<feature type="transmembrane region" description="Helical" evidence="1">
    <location>
        <begin position="475"/>
        <end position="494"/>
    </location>
</feature>
<feature type="transmembrane region" description="Helical" evidence="1">
    <location>
        <begin position="160"/>
        <end position="177"/>
    </location>
</feature>
<feature type="transmembrane region" description="Helical" evidence="1">
    <location>
        <begin position="314"/>
        <end position="335"/>
    </location>
</feature>
<sequence>MVEKTNNYFFLLGYGGYFYLNAVEFAKLHHSRNYFSEIELQSIIKLSVLSYNNLSLIIGALIFILLASVSVVKKSSLFIAKLLPYETSDLKLAIKLFKLGIAAFLHELFFIVMLPGLQVIGSLEIGISLFISCHLSFFTGYLLSSWIFNIFNKKICTYQNPLLFVLPYFILLISYFYFGRFYIEQFLAHLVNGPKLLSLYCLLFFLLSSTLLWSLPQEDYNNHYLECSYIRLYLPPVCNMITTAIYRTKLFLFLISGLLDLLVYLYVISDFQTILSNLLTFLPFLGLTFLTYAYSTLRVRCFYKHLGITVRKEFFLLLIVILVLQLPLFCLDVFIRGSLENTLFSCLMILSSLIIGFLFPKSEGSLNETISMILVLLIIAMLLVLKSFFWLMVPVLLILLFLLALVIKKRGNYVRTLLKQFSYASLVWIFLFLIDYGIELFQMENEERVTLMGLYIKSTETREGLYTVFGFTPRIITVFIGFVLVWGLISVFLTKK</sequence>
<gene>
    <name evidence="2" type="ORF">N1496_05990</name>
</gene>
<feature type="transmembrane region" description="Helical" evidence="1">
    <location>
        <begin position="420"/>
        <end position="438"/>
    </location>
</feature>
<feature type="transmembrane region" description="Helical" evidence="1">
    <location>
        <begin position="366"/>
        <end position="383"/>
    </location>
</feature>
<feature type="transmembrane region" description="Helical" evidence="1">
    <location>
        <begin position="389"/>
        <end position="408"/>
    </location>
</feature>
<feature type="transmembrane region" description="Helical" evidence="1">
    <location>
        <begin position="274"/>
        <end position="294"/>
    </location>
</feature>
<feature type="transmembrane region" description="Helical" evidence="1">
    <location>
        <begin position="125"/>
        <end position="148"/>
    </location>
</feature>
<organism evidence="2 3">
    <name type="scientific">Streptococcus didelphis</name>
    <dbReference type="NCBI Taxonomy" id="102886"/>
    <lineage>
        <taxon>Bacteria</taxon>
        <taxon>Bacillati</taxon>
        <taxon>Bacillota</taxon>
        <taxon>Bacilli</taxon>
        <taxon>Lactobacillales</taxon>
        <taxon>Streptococcaceae</taxon>
        <taxon>Streptococcus</taxon>
    </lineage>
</organism>
<reference evidence="3" key="1">
    <citation type="submission" date="2022-10" db="EMBL/GenBank/DDBJ databases">
        <title>Streptococcus didelphis as causative of fatal infections in opossums (Didelphis albiventris).</title>
        <authorList>
            <person name="Breyer G.M."/>
            <person name="Da Silva M.E.R.J."/>
            <person name="Siqueira F.M."/>
        </authorList>
    </citation>
    <scope>NUCLEOTIDE SEQUENCE [LARGE SCALE GENOMIC DNA]</scope>
    <source>
        <strain evidence="3">LBVP101/21</strain>
    </source>
</reference>
<evidence type="ECO:0000256" key="1">
    <source>
        <dbReference type="SAM" id="Phobius"/>
    </source>
</evidence>
<evidence type="ECO:0000313" key="2">
    <source>
        <dbReference type="EMBL" id="WMB27669.1"/>
    </source>
</evidence>
<feature type="transmembrane region" description="Helical" evidence="1">
    <location>
        <begin position="341"/>
        <end position="359"/>
    </location>
</feature>
<evidence type="ECO:0008006" key="4">
    <source>
        <dbReference type="Google" id="ProtNLM"/>
    </source>
</evidence>
<keyword evidence="1" id="KW-1133">Transmembrane helix</keyword>
<name>A0ABY9LFJ1_9STRE</name>
<feature type="transmembrane region" description="Helical" evidence="1">
    <location>
        <begin position="250"/>
        <end position="268"/>
    </location>
</feature>
<keyword evidence="1" id="KW-0472">Membrane</keyword>
<proteinExistence type="predicted"/>
<protein>
    <recommendedName>
        <fullName evidence="4">Integral membrane protein</fullName>
    </recommendedName>
</protein>
<dbReference type="EMBL" id="CP110509">
    <property type="protein sequence ID" value="WMB27669.1"/>
    <property type="molecule type" value="Genomic_DNA"/>
</dbReference>
<accession>A0ABY9LFJ1</accession>
<keyword evidence="1" id="KW-0812">Transmembrane</keyword>
<dbReference type="RefSeq" id="WP_306675723.1">
    <property type="nucleotide sequence ID" value="NZ_CP110509.1"/>
</dbReference>
<feature type="transmembrane region" description="Helical" evidence="1">
    <location>
        <begin position="92"/>
        <end position="113"/>
    </location>
</feature>
<keyword evidence="3" id="KW-1185">Reference proteome</keyword>